<dbReference type="PANTHER" id="PTHR31286">
    <property type="entry name" value="GLYCINE-RICH CELL WALL STRUCTURAL PROTEIN 1.8-LIKE"/>
    <property type="match status" value="1"/>
</dbReference>
<dbReference type="PANTHER" id="PTHR31286:SF167">
    <property type="entry name" value="OS09G0268800 PROTEIN"/>
    <property type="match status" value="1"/>
</dbReference>
<dbReference type="EMBL" id="OZ034817">
    <property type="protein sequence ID" value="CAL1380109.1"/>
    <property type="molecule type" value="Genomic_DNA"/>
</dbReference>
<reference evidence="2 3" key="1">
    <citation type="submission" date="2024-04" db="EMBL/GenBank/DDBJ databases">
        <authorList>
            <person name="Fracassetti M."/>
        </authorList>
    </citation>
    <scope>NUCLEOTIDE SEQUENCE [LARGE SCALE GENOMIC DNA]</scope>
</reference>
<dbReference type="InterPro" id="IPR025836">
    <property type="entry name" value="Zn_knuckle_CX2CX4HX4C"/>
</dbReference>
<evidence type="ECO:0000259" key="1">
    <source>
        <dbReference type="Pfam" id="PF14392"/>
    </source>
</evidence>
<dbReference type="InterPro" id="IPR040256">
    <property type="entry name" value="At4g02000-like"/>
</dbReference>
<keyword evidence="3" id="KW-1185">Reference proteome</keyword>
<proteinExistence type="predicted"/>
<dbReference type="Pfam" id="PF14392">
    <property type="entry name" value="zf-CCHC_4"/>
    <property type="match status" value="1"/>
</dbReference>
<sequence>MARCLGSTMGKLKEAVVHVGRKTGGVYLRAKVSININRPLPLSVTASHEDRSKGLFKVSVYYEKLPLFCFCCGVLGHTSAHCDLKDTMNGNDLPYGKHILAFDKGPSVDEHTLRKKIAHFSWNCHDTERAGDSHARNTSGLQRLSLGADLLRQLILFAMPGVSSSSPTDPNPCKRGLLEEGEIPPASKVLCVEDTAGVQPTAIDTIQVEETGLARSQSQI</sequence>
<feature type="domain" description="Zinc knuckle CX2CX4HX4C" evidence="1">
    <location>
        <begin position="58"/>
        <end position="83"/>
    </location>
</feature>
<dbReference type="Proteomes" id="UP001497516">
    <property type="component" value="Chromosome 4"/>
</dbReference>
<protein>
    <recommendedName>
        <fullName evidence="1">Zinc knuckle CX2CX4HX4C domain-containing protein</fullName>
    </recommendedName>
</protein>
<evidence type="ECO:0000313" key="3">
    <source>
        <dbReference type="Proteomes" id="UP001497516"/>
    </source>
</evidence>
<gene>
    <name evidence="2" type="ORF">LTRI10_LOCUS21577</name>
</gene>
<accession>A0AAV2E2R8</accession>
<dbReference type="AlphaFoldDB" id="A0AAV2E2R8"/>
<name>A0AAV2E2R8_9ROSI</name>
<organism evidence="2 3">
    <name type="scientific">Linum trigynum</name>
    <dbReference type="NCBI Taxonomy" id="586398"/>
    <lineage>
        <taxon>Eukaryota</taxon>
        <taxon>Viridiplantae</taxon>
        <taxon>Streptophyta</taxon>
        <taxon>Embryophyta</taxon>
        <taxon>Tracheophyta</taxon>
        <taxon>Spermatophyta</taxon>
        <taxon>Magnoliopsida</taxon>
        <taxon>eudicotyledons</taxon>
        <taxon>Gunneridae</taxon>
        <taxon>Pentapetalae</taxon>
        <taxon>rosids</taxon>
        <taxon>fabids</taxon>
        <taxon>Malpighiales</taxon>
        <taxon>Linaceae</taxon>
        <taxon>Linum</taxon>
    </lineage>
</organism>
<evidence type="ECO:0000313" key="2">
    <source>
        <dbReference type="EMBL" id="CAL1380109.1"/>
    </source>
</evidence>